<proteinExistence type="predicted"/>
<accession>A0ACB8AWX0</accession>
<feature type="non-terminal residue" evidence="1">
    <location>
        <position position="1"/>
    </location>
</feature>
<dbReference type="Proteomes" id="UP000790709">
    <property type="component" value="Unassembled WGS sequence"/>
</dbReference>
<dbReference type="EMBL" id="MU267457">
    <property type="protein sequence ID" value="KAH7916922.1"/>
    <property type="molecule type" value="Genomic_DNA"/>
</dbReference>
<evidence type="ECO:0000313" key="1">
    <source>
        <dbReference type="EMBL" id="KAH7916922.1"/>
    </source>
</evidence>
<name>A0ACB8AWX0_9AGAM</name>
<gene>
    <name evidence="1" type="ORF">BV22DRAFT_1135889</name>
</gene>
<sequence>AQDDEIKFLARKFCLTHSLWVPDEILLRKSPPNVDLLSKERWKSAKAIEDGLTAELWGFMPSQLHQFMGFDRFKGVFQHALTSARSSAVHEVKKSAGLAFNINPLVLSGNRLESPECLALIRGDDGEYTRFAPALFKDPKNCRPQDFLISDIMVRVLKLMIQGGSSLNRADKPNTGGARSKAKLWAIQSVTAGLIASSGVIAVFCLSADESFNPKGAQTGIDYRYYHNYFREHLLTSPSAQRIYTFYNNALFPGSCATTAHASTSAPSTWESRMEQLVAGFTLHEEPALGADTNNVTRTLYIIRLTGTSRELVSGG</sequence>
<organism evidence="1 2">
    <name type="scientific">Leucogyrophana mollusca</name>
    <dbReference type="NCBI Taxonomy" id="85980"/>
    <lineage>
        <taxon>Eukaryota</taxon>
        <taxon>Fungi</taxon>
        <taxon>Dikarya</taxon>
        <taxon>Basidiomycota</taxon>
        <taxon>Agaricomycotina</taxon>
        <taxon>Agaricomycetes</taxon>
        <taxon>Agaricomycetidae</taxon>
        <taxon>Boletales</taxon>
        <taxon>Boletales incertae sedis</taxon>
        <taxon>Leucogyrophana</taxon>
    </lineage>
</organism>
<comment type="caution">
    <text evidence="1">The sequence shown here is derived from an EMBL/GenBank/DDBJ whole genome shotgun (WGS) entry which is preliminary data.</text>
</comment>
<keyword evidence="2" id="KW-1185">Reference proteome</keyword>
<reference evidence="1" key="1">
    <citation type="journal article" date="2021" name="New Phytol.">
        <title>Evolutionary innovations through gain and loss of genes in the ectomycorrhizal Boletales.</title>
        <authorList>
            <person name="Wu G."/>
            <person name="Miyauchi S."/>
            <person name="Morin E."/>
            <person name="Kuo A."/>
            <person name="Drula E."/>
            <person name="Varga T."/>
            <person name="Kohler A."/>
            <person name="Feng B."/>
            <person name="Cao Y."/>
            <person name="Lipzen A."/>
            <person name="Daum C."/>
            <person name="Hundley H."/>
            <person name="Pangilinan J."/>
            <person name="Johnson J."/>
            <person name="Barry K."/>
            <person name="LaButti K."/>
            <person name="Ng V."/>
            <person name="Ahrendt S."/>
            <person name="Min B."/>
            <person name="Choi I.G."/>
            <person name="Park H."/>
            <person name="Plett J.M."/>
            <person name="Magnuson J."/>
            <person name="Spatafora J.W."/>
            <person name="Nagy L.G."/>
            <person name="Henrissat B."/>
            <person name="Grigoriev I.V."/>
            <person name="Yang Z.L."/>
            <person name="Xu J."/>
            <person name="Martin F.M."/>
        </authorList>
    </citation>
    <scope>NUCLEOTIDE SEQUENCE</scope>
    <source>
        <strain evidence="1">KUC20120723A-06</strain>
    </source>
</reference>
<evidence type="ECO:0000313" key="2">
    <source>
        <dbReference type="Proteomes" id="UP000790709"/>
    </source>
</evidence>
<protein>
    <submittedName>
        <fullName evidence="1">Uncharacterized protein</fullName>
    </submittedName>
</protein>